<proteinExistence type="predicted"/>
<reference evidence="5" key="1">
    <citation type="submission" date="2023-06" db="EMBL/GenBank/DDBJ databases">
        <title>Genome-scale phylogeny and comparative genomics of the fungal order Sordariales.</title>
        <authorList>
            <consortium name="Lawrence Berkeley National Laboratory"/>
            <person name="Hensen N."/>
            <person name="Bonometti L."/>
            <person name="Westerberg I."/>
            <person name="Brannstrom I.O."/>
            <person name="Guillou S."/>
            <person name="Cros-Aarteil S."/>
            <person name="Calhoun S."/>
            <person name="Haridas S."/>
            <person name="Kuo A."/>
            <person name="Mondo S."/>
            <person name="Pangilinan J."/>
            <person name="Riley R."/>
            <person name="LaButti K."/>
            <person name="Andreopoulos B."/>
            <person name="Lipzen A."/>
            <person name="Chen C."/>
            <person name="Yanf M."/>
            <person name="Daum C."/>
            <person name="Ng V."/>
            <person name="Clum A."/>
            <person name="Steindorff A."/>
            <person name="Ohm R."/>
            <person name="Martin F."/>
            <person name="Silar P."/>
            <person name="Natvig D."/>
            <person name="Lalanne C."/>
            <person name="Gautier V."/>
            <person name="Ament-velasquez S.L."/>
            <person name="Kruys A."/>
            <person name="Hutchinson M.I."/>
            <person name="Powell A.J."/>
            <person name="Barry K."/>
            <person name="Miller A.N."/>
            <person name="Grigoriev I.V."/>
            <person name="Debuchy R."/>
            <person name="Gladieux P."/>
            <person name="Thoren M.H."/>
            <person name="Johannesson H."/>
        </authorList>
    </citation>
    <scope>NUCLEOTIDE SEQUENCE</scope>
    <source>
        <strain evidence="5">SMH2392-1A</strain>
    </source>
</reference>
<sequence length="644" mass="70503">MADPLSIAASVTGVLAFTAKLTREVITLVSDVRDAPQEIVDLRFELEHLSSLLHSAHDLSLRNPLRPEDKPLEATVEDCLDRCQEVMRDIKDRLSSFLAKGSGRRSPRRFFNSTYWYFRKGEITKFKERLRNSRAMLDVSVSVLNGHLVGKGQQEIRDEMSRGMDRLAYLFESAENARKFHRRLQDDLESVSAFGGRRASVSDATDAGLPMRKYLEQYHNTTSLAPPTVVMQEDPPDGDSVTLASASEMVAEETPSLVQAAQAGNAQQARALISLGAEPSARLHDGRTALHFCAIYDDVATAEVLLEHGAEVDATDQKSRAPMRVALSSESYAVAALLLRKGCAVEKLLPALLDAVRDGEGIPGFKDFLAALRERLDVPEGTPHLLHEVIGREDDTSLRLLLEGGFDPSTRDACGISPIHHAIILKRQSTVKLLLEHGADKNDYLPPETHDRLREEIAWHRPLFPMLVSGITPIATAARAMTDPKMLLLLLEAGADPNWEYPSDGVIALIGLCASQYLDSAKLLVDFGSHVNHKNHTGHSALYWSVVCGNDALLQHMLDRGGGDLGIVCEADGRWTLLHAAAYQNRADVARTLVARGADLLARDARGLTPADVAVAYGNGDMARFLGEKTREVVEASRAGDDKG</sequence>
<dbReference type="RefSeq" id="XP_060293485.1">
    <property type="nucleotide sequence ID" value="XM_060442673.1"/>
</dbReference>
<name>A0AA40DQX0_9PEZI</name>
<dbReference type="PROSITE" id="PS50088">
    <property type="entry name" value="ANK_REPEAT"/>
    <property type="match status" value="3"/>
</dbReference>
<dbReference type="Gene3D" id="1.25.40.20">
    <property type="entry name" value="Ankyrin repeat-containing domain"/>
    <property type="match status" value="3"/>
</dbReference>
<evidence type="ECO:0000313" key="5">
    <source>
        <dbReference type="EMBL" id="KAK0710181.1"/>
    </source>
</evidence>
<feature type="repeat" description="ANK" evidence="3">
    <location>
        <begin position="285"/>
        <end position="317"/>
    </location>
</feature>
<evidence type="ECO:0000256" key="1">
    <source>
        <dbReference type="ARBA" id="ARBA00022737"/>
    </source>
</evidence>
<dbReference type="InterPro" id="IPR002110">
    <property type="entry name" value="Ankyrin_rpt"/>
</dbReference>
<dbReference type="InterPro" id="IPR031348">
    <property type="entry name" value="PigL_N"/>
</dbReference>
<keyword evidence="2 3" id="KW-0040">ANK repeat</keyword>
<dbReference type="InterPro" id="IPR036770">
    <property type="entry name" value="Ankyrin_rpt-contain_sf"/>
</dbReference>
<evidence type="ECO:0000313" key="6">
    <source>
        <dbReference type="Proteomes" id="UP001172101"/>
    </source>
</evidence>
<dbReference type="AlphaFoldDB" id="A0AA40DQX0"/>
<keyword evidence="1" id="KW-0677">Repeat</keyword>
<dbReference type="SUPFAM" id="SSF48403">
    <property type="entry name" value="Ankyrin repeat"/>
    <property type="match status" value="1"/>
</dbReference>
<dbReference type="Pfam" id="PF00023">
    <property type="entry name" value="Ank"/>
    <property type="match status" value="1"/>
</dbReference>
<organism evidence="5 6">
    <name type="scientific">Lasiosphaeria miniovina</name>
    <dbReference type="NCBI Taxonomy" id="1954250"/>
    <lineage>
        <taxon>Eukaryota</taxon>
        <taxon>Fungi</taxon>
        <taxon>Dikarya</taxon>
        <taxon>Ascomycota</taxon>
        <taxon>Pezizomycotina</taxon>
        <taxon>Sordariomycetes</taxon>
        <taxon>Sordariomycetidae</taxon>
        <taxon>Sordariales</taxon>
        <taxon>Lasiosphaeriaceae</taxon>
        <taxon>Lasiosphaeria</taxon>
    </lineage>
</organism>
<evidence type="ECO:0000259" key="4">
    <source>
        <dbReference type="Pfam" id="PF17111"/>
    </source>
</evidence>
<dbReference type="Pfam" id="PF12796">
    <property type="entry name" value="Ank_2"/>
    <property type="match status" value="1"/>
</dbReference>
<comment type="caution">
    <text evidence="5">The sequence shown here is derived from an EMBL/GenBank/DDBJ whole genome shotgun (WGS) entry which is preliminary data.</text>
</comment>
<feature type="domain" description="Azaphilone pigments biosynthesis cluster protein L N-terminal" evidence="4">
    <location>
        <begin position="2"/>
        <end position="143"/>
    </location>
</feature>
<gene>
    <name evidence="5" type="ORF">B0T26DRAFT_724283</name>
</gene>
<dbReference type="Pfam" id="PF17111">
    <property type="entry name" value="PigL_N"/>
    <property type="match status" value="1"/>
</dbReference>
<feature type="repeat" description="ANK" evidence="3">
    <location>
        <begin position="573"/>
        <end position="605"/>
    </location>
</feature>
<evidence type="ECO:0000256" key="3">
    <source>
        <dbReference type="PROSITE-ProRule" id="PRU00023"/>
    </source>
</evidence>
<dbReference type="EMBL" id="JAUIRO010000006">
    <property type="protein sequence ID" value="KAK0710181.1"/>
    <property type="molecule type" value="Genomic_DNA"/>
</dbReference>
<dbReference type="PANTHER" id="PTHR24198">
    <property type="entry name" value="ANKYRIN REPEAT AND PROTEIN KINASE DOMAIN-CONTAINING PROTEIN"/>
    <property type="match status" value="1"/>
</dbReference>
<dbReference type="GeneID" id="85325943"/>
<dbReference type="SMART" id="SM00248">
    <property type="entry name" value="ANK"/>
    <property type="match status" value="9"/>
</dbReference>
<dbReference type="Proteomes" id="UP001172101">
    <property type="component" value="Unassembled WGS sequence"/>
</dbReference>
<keyword evidence="6" id="KW-1185">Reference proteome</keyword>
<protein>
    <submittedName>
        <fullName evidence="5">Ankyrin repeat-containing domain protein</fullName>
    </submittedName>
</protein>
<accession>A0AA40DQX0</accession>
<dbReference type="PROSITE" id="PS50297">
    <property type="entry name" value="ANK_REP_REGION"/>
    <property type="match status" value="3"/>
</dbReference>
<dbReference type="PANTHER" id="PTHR24198:SF165">
    <property type="entry name" value="ANKYRIN REPEAT-CONTAINING PROTEIN-RELATED"/>
    <property type="match status" value="1"/>
</dbReference>
<dbReference type="Pfam" id="PF13857">
    <property type="entry name" value="Ank_5"/>
    <property type="match status" value="1"/>
</dbReference>
<evidence type="ECO:0000256" key="2">
    <source>
        <dbReference type="ARBA" id="ARBA00023043"/>
    </source>
</evidence>
<feature type="repeat" description="ANK" evidence="3">
    <location>
        <begin position="414"/>
        <end position="442"/>
    </location>
</feature>